<evidence type="ECO:0000256" key="3">
    <source>
        <dbReference type="ARBA" id="ARBA00022989"/>
    </source>
</evidence>
<evidence type="ECO:0000313" key="9">
    <source>
        <dbReference type="Proteomes" id="UP000010482"/>
    </source>
</evidence>
<feature type="transmembrane region" description="Helical" evidence="6">
    <location>
        <begin position="34"/>
        <end position="54"/>
    </location>
</feature>
<dbReference type="PANTHER" id="PTHR34457">
    <property type="entry name" value="EMBRYO DEFECTIVE 2410"/>
    <property type="match status" value="1"/>
</dbReference>
<dbReference type="GO" id="GO:0005886">
    <property type="term" value="C:plasma membrane"/>
    <property type="evidence" value="ECO:0007669"/>
    <property type="project" value="InterPro"/>
</dbReference>
<evidence type="ECO:0000256" key="6">
    <source>
        <dbReference type="SAM" id="Phobius"/>
    </source>
</evidence>
<evidence type="ECO:0000256" key="1">
    <source>
        <dbReference type="ARBA" id="ARBA00004167"/>
    </source>
</evidence>
<keyword evidence="9" id="KW-1185">Reference proteome</keyword>
<reference evidence="8" key="1">
    <citation type="submission" date="2012-04" db="EMBL/GenBank/DDBJ databases">
        <title>Finished genome of Dactylococcopsis salina PCC 8305.</title>
        <authorList>
            <consortium name="US DOE Joint Genome Institute"/>
            <person name="Gugger M."/>
            <person name="Coursin T."/>
            <person name="Rippka R."/>
            <person name="Tandeau De Marsac N."/>
            <person name="Huntemann M."/>
            <person name="Wei C.-L."/>
            <person name="Han J."/>
            <person name="Detter J.C."/>
            <person name="Han C."/>
            <person name="Tapia R."/>
            <person name="Daligault H."/>
            <person name="Chen A."/>
            <person name="Krypides N."/>
            <person name="Mavromatis K."/>
            <person name="Markowitz V."/>
            <person name="Szeto E."/>
            <person name="Ivanova N."/>
            <person name="Ovchinnikova G."/>
            <person name="Pagani I."/>
            <person name="Pati A."/>
            <person name="Goodwin L."/>
            <person name="Peters L."/>
            <person name="Pitluck S."/>
            <person name="Woyke T."/>
            <person name="Kerfeld C."/>
        </authorList>
    </citation>
    <scope>NUCLEOTIDE SEQUENCE [LARGE SCALE GENOMIC DNA]</scope>
    <source>
        <strain evidence="8">PCC 8305</strain>
    </source>
</reference>
<evidence type="ECO:0000313" key="8">
    <source>
        <dbReference type="EMBL" id="AFZ49671.1"/>
    </source>
</evidence>
<dbReference type="InterPro" id="IPR007452">
    <property type="entry name" value="TamB_C"/>
</dbReference>
<evidence type="ECO:0000256" key="5">
    <source>
        <dbReference type="SAM" id="MobiDB-lite"/>
    </source>
</evidence>
<evidence type="ECO:0000259" key="7">
    <source>
        <dbReference type="Pfam" id="PF04357"/>
    </source>
</evidence>
<dbReference type="Proteomes" id="UP000010482">
    <property type="component" value="Chromosome"/>
</dbReference>
<dbReference type="PATRIC" id="fig|13035.3.peg.1050"/>
<keyword evidence="2 6" id="KW-0812">Transmembrane</keyword>
<dbReference type="KEGG" id="dsl:Dacsa_0942"/>
<dbReference type="STRING" id="13035.Dacsa_0942"/>
<keyword evidence="4 6" id="KW-0472">Membrane</keyword>
<dbReference type="eggNOG" id="COG2911">
    <property type="taxonomic scope" value="Bacteria"/>
</dbReference>
<gene>
    <name evidence="8" type="ORF">Dacsa_0942</name>
</gene>
<evidence type="ECO:0000256" key="4">
    <source>
        <dbReference type="ARBA" id="ARBA00023136"/>
    </source>
</evidence>
<dbReference type="EMBL" id="CP003944">
    <property type="protein sequence ID" value="AFZ49671.1"/>
    <property type="molecule type" value="Genomic_DNA"/>
</dbReference>
<evidence type="ECO:0000256" key="2">
    <source>
        <dbReference type="ARBA" id="ARBA00022692"/>
    </source>
</evidence>
<dbReference type="RefSeq" id="WP_015228682.1">
    <property type="nucleotide sequence ID" value="NC_019780.1"/>
</dbReference>
<sequence>MTYRQNPKPDSSEEDSPLDEPSSPQSSKLWLRSMLILILLGVGGGVAAAWYFIYYRLSPTVEKSITPMISRPLEMGKLEAFSLTSLKFGKTVLPPSENYSETVIIPAIEVDFTPLKLITQQTLNLDVTLIEPEVKVEQTTTGQWLTTQFTPQPPGFLKINLNTLTVENSKIALSPRNETGELQTPVNLTLPQLKSQFFDNNQRIQFQLENLSVTDTTGNLNLEGEANLESGEVEVNVTSNNLAMEELARLVTSPLAIKSGNINLNTDANISLDGRLPSFEGTASLNDLSAQLDQFSTPITDTNAEVRLSGQDIIVEDFNTEFGDISAVATGSINLATGYDLTATIEPTPISNLLAAVDMESLETPVSGTIEAKIAITGALENPKIRVTANSTENIKLDELEFSAFQTELSVEGTEVVVENFQATPTTGGEIIATGTIGLTPKQKIALEVELNDVSGEIVRPYQPNLPADLGILNGAGKLTGALSDWKSLQGTGEANLAIAGGSVTLPQLELAQGRLQAQIDVNSLQPEQLTDQVPEPLQNPVSGEFRLNANLADLSPEKVSVIGEGSLSVPNGEIGATSIVFNQGRLNADVNFSKIPIALFVPQAPPEYSDELLSGRFQVSADVGELSPETISLTGNGNLNLTRGEIGATAITFNQGQLEANVSLKQIPIAPFLPEESPENNELLSAQLQVSADVTEFDVNTIQGNGSGSVTISGNDRASITLSDLRLNRGNWQGNLDVRRLKVSPFLPELPIQLDEALVSTQLSAQGTLDNLTPAGINMQGSGEINRILGGNIVADLIRLEAGGFQIVASPQNLQLGKIAEELEGDVGGEVTVEGTLESLSPAGITAQADLNFSQGVALITNPLQTQLRWNGEQMILEEATAEDFFAAGSIELDLEKEGTEIIEQLDLTVDAENLDLARLPLPQVEPVGKIDVQGLANFSGNLKGNIDQPQLQGEIRLENFAVERFDFDSEMVGGIEANARQGVLLDLTGNDNNTPDRIQIGLLSPDENDLLPLEPLSLLIKRNQATIEGIRYGEEFDVSLENLPLDLLKDFAPLPPELAQQPASGELEGELTVNLNNYNVLGELALIKPSLGRFNSDRASANFTYRNNTVTIREALLKEEASTYRGNGRLTLTETNPEFEANLNIEKGRIQDILSALQLFDISDINQNFASPEYGNANDLNVSSLDIQNQPIETQLERFSEIKALLAQLRANQTETTAIPPLGAAQGNFSGNINLKGTSFALPDIQGEFSLDGDRWQWGPYQAETVTSKGSVNNGVITLLPVRLASEDSFINLSGTFGGENQSAQLRVNQIPVATVQNFVELPEFIGVSGFINGSATVAGTQDNPSARGELEVLEATLNESPIDNIQGSFSYSNSQLNFFARGLLTPETEPVTLSGDIPYQLPFASVTPPSEELSISMNLKDESFSLLDVVSNGQLTWNGGEGEINLAITGPFNLENFQFENLTTEGVIRLDNASIGTAFIPEPLTDIQTLVEFNFNKLNIQEFNANFGGGEVTATGGLALFDPSVTNDSLNLNLETLTVNVPDLYEGDVAGKINIAQTALEPEIGGEITVSDGEVILAETETPTATEGQEEADMSNIGFSNLNIILGENLNVVRPPIMDFLADGRLVLNGNLAAMRPQGTVTLQRGQVNIGPTQFRLAKGYEQTATFVPSQGLDPTLNVRLATSVAETSGNFSEDSGAEEINVSSGLGTLQSVRVEALVQGRASELQPGQLTANNNVLTLSSDPNRSETEILALLGGGLTSGFGQGNTALGLANLAGSTFFGTFQNTIGDALGLSEFRIFPTLIPTETEEGEESSGSALGFGAEAGIDISNDFSFSVLTIFNAEQTFQYSVRYRLSDDILFRGSTDLSDNDSLIIEYETRF</sequence>
<proteinExistence type="predicted"/>
<keyword evidence="3 6" id="KW-1133">Transmembrane helix</keyword>
<dbReference type="Pfam" id="PF04357">
    <property type="entry name" value="TamB"/>
    <property type="match status" value="1"/>
</dbReference>
<dbReference type="InterPro" id="IPR053022">
    <property type="entry name" value="Chloroplast_translocon_comp"/>
</dbReference>
<feature type="region of interest" description="Disordered" evidence="5">
    <location>
        <begin position="1"/>
        <end position="25"/>
    </location>
</feature>
<accession>K9YRU9</accession>
<dbReference type="PANTHER" id="PTHR34457:SF3">
    <property type="entry name" value="PROTEIN TIC236, CHLOROPLASTIC"/>
    <property type="match status" value="1"/>
</dbReference>
<protein>
    <recommendedName>
        <fullName evidence="7">Translocation and assembly module TamB C-terminal domain-containing protein</fullName>
    </recommendedName>
</protein>
<feature type="domain" description="Translocation and assembly module TamB C-terminal" evidence="7">
    <location>
        <begin position="1506"/>
        <end position="1884"/>
    </location>
</feature>
<name>K9YRU9_DACS8</name>
<dbReference type="GO" id="GO:0009306">
    <property type="term" value="P:protein secretion"/>
    <property type="evidence" value="ECO:0007669"/>
    <property type="project" value="InterPro"/>
</dbReference>
<organism evidence="8 9">
    <name type="scientific">Dactylococcopsis salina (strain PCC 8305)</name>
    <name type="common">Myxobactron salinum</name>
    <dbReference type="NCBI Taxonomy" id="13035"/>
    <lineage>
        <taxon>Bacteria</taxon>
        <taxon>Bacillati</taxon>
        <taxon>Cyanobacteriota</taxon>
        <taxon>Cyanophyceae</taxon>
        <taxon>Nodosilineales</taxon>
        <taxon>Cymatolegaceae</taxon>
        <taxon>Dactylococcopsis</taxon>
    </lineage>
</organism>
<comment type="subcellular location">
    <subcellularLocation>
        <location evidence="1">Membrane</location>
        <topology evidence="1">Single-pass membrane protein</topology>
    </subcellularLocation>
</comment>
<dbReference type="HOGENOM" id="CLU_001223_0_0_3"/>